<dbReference type="EMBL" id="CP018632">
    <property type="protein sequence ID" value="ASJ74948.1"/>
    <property type="molecule type" value="Genomic_DNA"/>
</dbReference>
<dbReference type="InterPro" id="IPR052075">
    <property type="entry name" value="Heme_exporter_D"/>
</dbReference>
<evidence type="ECO:0000256" key="12">
    <source>
        <dbReference type="RuleBase" id="RU363101"/>
    </source>
</evidence>
<comment type="similarity">
    <text evidence="3 12">Belongs to the CcmD/CycX/HelD family.</text>
</comment>
<evidence type="ECO:0000256" key="5">
    <source>
        <dbReference type="ARBA" id="ARBA00022448"/>
    </source>
</evidence>
<dbReference type="GO" id="GO:0017004">
    <property type="term" value="P:cytochrome complex assembly"/>
    <property type="evidence" value="ECO:0007669"/>
    <property type="project" value="UniProtKB-KW"/>
</dbReference>
<dbReference type="Proteomes" id="UP000250079">
    <property type="component" value="Chromosome"/>
</dbReference>
<dbReference type="OrthoDB" id="9815607at2"/>
<proteinExistence type="inferred from homology"/>
<evidence type="ECO:0000256" key="1">
    <source>
        <dbReference type="ARBA" id="ARBA00002442"/>
    </source>
</evidence>
<comment type="subcellular location">
    <subcellularLocation>
        <location evidence="2 12">Cell inner membrane</location>
        <topology evidence="2 12">Single-pass membrane protein</topology>
    </subcellularLocation>
</comment>
<evidence type="ECO:0000256" key="10">
    <source>
        <dbReference type="ARBA" id="ARBA00022989"/>
    </source>
</evidence>
<reference evidence="13 14" key="1">
    <citation type="submission" date="2016-12" db="EMBL/GenBank/DDBJ databases">
        <authorList>
            <person name="Song W.-J."/>
            <person name="Kurnit D.M."/>
        </authorList>
    </citation>
    <scope>NUCLEOTIDE SEQUENCE [LARGE SCALE GENOMIC DNA]</scope>
    <source>
        <strain evidence="13 14">IMCC3135</strain>
    </source>
</reference>
<dbReference type="RefSeq" id="WP_088919918.1">
    <property type="nucleotide sequence ID" value="NZ_CP018632.1"/>
</dbReference>
<evidence type="ECO:0000256" key="9">
    <source>
        <dbReference type="ARBA" id="ARBA00022748"/>
    </source>
</evidence>
<protein>
    <recommendedName>
        <fullName evidence="4 12">Heme exporter protein D</fullName>
    </recommendedName>
</protein>
<dbReference type="GO" id="GO:0005886">
    <property type="term" value="C:plasma membrane"/>
    <property type="evidence" value="ECO:0007669"/>
    <property type="project" value="UniProtKB-SubCell"/>
</dbReference>
<keyword evidence="10 12" id="KW-1133">Transmembrane helix</keyword>
<keyword evidence="5 12" id="KW-0813">Transport</keyword>
<keyword evidence="7 12" id="KW-0997">Cell inner membrane</keyword>
<evidence type="ECO:0000313" key="13">
    <source>
        <dbReference type="EMBL" id="ASJ74948.1"/>
    </source>
</evidence>
<evidence type="ECO:0000313" key="14">
    <source>
        <dbReference type="Proteomes" id="UP000250079"/>
    </source>
</evidence>
<feature type="transmembrane region" description="Helical" evidence="12">
    <location>
        <begin position="12"/>
        <end position="33"/>
    </location>
</feature>
<comment type="function">
    <text evidence="1 12">Required for the export of heme to the periplasm for the biogenesis of c-type cytochromes.</text>
</comment>
<dbReference type="PANTHER" id="PTHR37531:SF1">
    <property type="entry name" value="HEME EXPORTER PROTEIN D"/>
    <property type="match status" value="1"/>
</dbReference>
<sequence length="54" mass="6329">MLEFFNMGGYAFYVWTSYACALVLLGGIVLWSARSYRSVRISAIRRAQQHRRKK</sequence>
<accession>A0A2Z2NYV7</accession>
<evidence type="ECO:0000256" key="3">
    <source>
        <dbReference type="ARBA" id="ARBA00008741"/>
    </source>
</evidence>
<evidence type="ECO:0000256" key="4">
    <source>
        <dbReference type="ARBA" id="ARBA00016461"/>
    </source>
</evidence>
<evidence type="ECO:0000256" key="6">
    <source>
        <dbReference type="ARBA" id="ARBA00022475"/>
    </source>
</evidence>
<name>A0A2Z2NYV7_9GAMM</name>
<dbReference type="NCBIfam" id="TIGR03141">
    <property type="entry name" value="cytochro_ccmD"/>
    <property type="match status" value="1"/>
</dbReference>
<dbReference type="Pfam" id="PF04995">
    <property type="entry name" value="CcmD"/>
    <property type="match status" value="1"/>
</dbReference>
<dbReference type="InterPro" id="IPR007078">
    <property type="entry name" value="Haem_export_protD_CcmD"/>
</dbReference>
<evidence type="ECO:0000256" key="7">
    <source>
        <dbReference type="ARBA" id="ARBA00022519"/>
    </source>
</evidence>
<organism evidence="13 14">
    <name type="scientific">Granulosicoccus antarcticus IMCC3135</name>
    <dbReference type="NCBI Taxonomy" id="1192854"/>
    <lineage>
        <taxon>Bacteria</taxon>
        <taxon>Pseudomonadati</taxon>
        <taxon>Pseudomonadota</taxon>
        <taxon>Gammaproteobacteria</taxon>
        <taxon>Chromatiales</taxon>
        <taxon>Granulosicoccaceae</taxon>
        <taxon>Granulosicoccus</taxon>
    </lineage>
</organism>
<dbReference type="KEGG" id="gai:IMCC3135_24405"/>
<dbReference type="GO" id="GO:1903607">
    <property type="term" value="P:cytochrome c biosynthetic process"/>
    <property type="evidence" value="ECO:0007669"/>
    <property type="project" value="TreeGrafter"/>
</dbReference>
<evidence type="ECO:0000256" key="8">
    <source>
        <dbReference type="ARBA" id="ARBA00022692"/>
    </source>
</evidence>
<dbReference type="AlphaFoldDB" id="A0A2Z2NYV7"/>
<dbReference type="GO" id="GO:0015886">
    <property type="term" value="P:heme transport"/>
    <property type="evidence" value="ECO:0007669"/>
    <property type="project" value="InterPro"/>
</dbReference>
<gene>
    <name evidence="13" type="ORF">IMCC3135_24405</name>
</gene>
<dbReference type="PANTHER" id="PTHR37531">
    <property type="entry name" value="HEME EXPORTER PROTEIN D"/>
    <property type="match status" value="1"/>
</dbReference>
<keyword evidence="14" id="KW-1185">Reference proteome</keyword>
<keyword evidence="8 12" id="KW-0812">Transmembrane</keyword>
<evidence type="ECO:0000256" key="11">
    <source>
        <dbReference type="ARBA" id="ARBA00023136"/>
    </source>
</evidence>
<keyword evidence="11 12" id="KW-0472">Membrane</keyword>
<evidence type="ECO:0000256" key="2">
    <source>
        <dbReference type="ARBA" id="ARBA00004377"/>
    </source>
</evidence>
<keyword evidence="9 12" id="KW-0201">Cytochrome c-type biogenesis</keyword>
<keyword evidence="6 12" id="KW-1003">Cell membrane</keyword>